<gene>
    <name evidence="3" type="ORF">TPSB3V08_LOCUS5481</name>
</gene>
<keyword evidence="2" id="KW-1133">Transmembrane helix</keyword>
<sequence length="300" mass="33151">MTSFPGELEMTRPRHQDRRGERPALFGGSSSFQKFFKEESISLVESRVVLRYTGCRAGGRSHKDDTKNSTKGNGQVFSENVLFTSQICANKSAPKRISMGAGVSIVASARTKEVIFLYMSGKGVGSLVGGYLMKGFGTRSTFRIFSVMCTITGIGYFLFNRFYLSRRPQSEGNEIGKKKVVPPTQDDGGQMEIALTQKGEKNTGDIEKTAKSNGSNVECDTFSINSTSNNHTEKDGEHLNHSADKYTNEAYVKDELEDEIKTQTHTNNAEINRLGIYKNSSKTLSEAACKNVDGREIRQT</sequence>
<dbReference type="AlphaFoldDB" id="A0A7R9D234"/>
<organism evidence="3">
    <name type="scientific">Timema poppense</name>
    <name type="common">Walking stick</name>
    <dbReference type="NCBI Taxonomy" id="170557"/>
    <lineage>
        <taxon>Eukaryota</taxon>
        <taxon>Metazoa</taxon>
        <taxon>Ecdysozoa</taxon>
        <taxon>Arthropoda</taxon>
        <taxon>Hexapoda</taxon>
        <taxon>Insecta</taxon>
        <taxon>Pterygota</taxon>
        <taxon>Neoptera</taxon>
        <taxon>Polyneoptera</taxon>
        <taxon>Phasmatodea</taxon>
        <taxon>Timematodea</taxon>
        <taxon>Timematoidea</taxon>
        <taxon>Timematidae</taxon>
        <taxon>Timema</taxon>
    </lineage>
</organism>
<keyword evidence="2" id="KW-0472">Membrane</keyword>
<accession>A0A7R9D234</accession>
<reference evidence="3" key="1">
    <citation type="submission" date="2020-11" db="EMBL/GenBank/DDBJ databases">
        <authorList>
            <person name="Tran Van P."/>
        </authorList>
    </citation>
    <scope>NUCLEOTIDE SEQUENCE</scope>
</reference>
<evidence type="ECO:0000313" key="3">
    <source>
        <dbReference type="EMBL" id="CAD7406575.1"/>
    </source>
</evidence>
<keyword evidence="2" id="KW-0812">Transmembrane</keyword>
<feature type="transmembrane region" description="Helical" evidence="2">
    <location>
        <begin position="140"/>
        <end position="159"/>
    </location>
</feature>
<evidence type="ECO:0000256" key="2">
    <source>
        <dbReference type="SAM" id="Phobius"/>
    </source>
</evidence>
<dbReference type="EMBL" id="OD002921">
    <property type="protein sequence ID" value="CAD7406575.1"/>
    <property type="molecule type" value="Genomic_DNA"/>
</dbReference>
<feature type="region of interest" description="Disordered" evidence="1">
    <location>
        <begin position="1"/>
        <end position="26"/>
    </location>
</feature>
<name>A0A7R9D234_TIMPO</name>
<protein>
    <submittedName>
        <fullName evidence="3">Uncharacterized protein</fullName>
    </submittedName>
</protein>
<feature type="compositionally biased region" description="Basic and acidic residues" evidence="1">
    <location>
        <begin position="9"/>
        <end position="22"/>
    </location>
</feature>
<proteinExistence type="predicted"/>
<evidence type="ECO:0000256" key="1">
    <source>
        <dbReference type="SAM" id="MobiDB-lite"/>
    </source>
</evidence>